<sequence length="726" mass="81692">MTFLKTAIPVMFLMCATSASYGQVQDSDTTEVVNLEGTVFTAEKKPVIYRLGKKTVSGSSSLSASGGSAVDILKAMPSVRVDADGEVSFRGSSGFLVYVDGKPSMLEGTQALEQIPAESIEDIEIITSPSARYKTDGDAGIINIITRKRRAEGFGGSVSASGSTIGTWSGDIQLSLNRGSHRWYFGATASQIRGRSEFSQQKKTSVDGYETVSDADGYRHSTVSSYIGTAGWEFRNDSHHALVEIQSGVTDNARGGDMSYYENRRHAGTVINDATYDSHDRYSNEKRLAQIAAEYTWTINSRGDNISAHGRLRYDWYALEYTESNLFTLSGARYEGTRGYEDEYHWDYDWDVQYRMNYRPSGKFEAGYQMTSYSEVGDYSIKYWDRDAELFQWQDDMYAPFFYRRQIHSLYAMATDSFGPVSVEAGIRGDYTHDIMDITVKDASRDLERFELFPSAHISYSAPKDNTVSAGYSFRTNRPGIWKLEPYITYEDYYTRLIGNPDIKPEYIHSAELGYRKVFGKDRNSISLTGFFRARKGKTDLVRVPYQPGVTLDSLINAGNDKSFGLEAEARVKIARWWDMTLTASGYEYMFKTTYEGGRDDSVMSYTLGMINSFKAGRTTRIQFDANALGPAVLSQGREKGYFYFDLAIRQQILGERLSASLVFHDTFHTARYSNRRETEGLLSVTSVRPVYPNIMLSLAYSFNVKDRKEHSGAISTGTIFEGKDF</sequence>
<dbReference type="SUPFAM" id="SSF56935">
    <property type="entry name" value="Porins"/>
    <property type="match status" value="1"/>
</dbReference>
<dbReference type="EMBL" id="JADILZ010000061">
    <property type="protein sequence ID" value="MBO8478597.1"/>
    <property type="molecule type" value="Genomic_DNA"/>
</dbReference>
<dbReference type="InterPro" id="IPR041700">
    <property type="entry name" value="OMP_b-brl_3"/>
</dbReference>
<feature type="domain" description="TonB-dependent receptor plug" evidence="9">
    <location>
        <begin position="67"/>
        <end position="140"/>
    </location>
</feature>
<dbReference type="Pfam" id="PF14905">
    <property type="entry name" value="OMP_b-brl_3"/>
    <property type="match status" value="1"/>
</dbReference>
<reference evidence="11" key="1">
    <citation type="submission" date="2020-10" db="EMBL/GenBank/DDBJ databases">
        <authorList>
            <person name="Gilroy R."/>
        </authorList>
    </citation>
    <scope>NUCLEOTIDE SEQUENCE</scope>
    <source>
        <strain evidence="11">2478</strain>
    </source>
</reference>
<keyword evidence="11" id="KW-0675">Receptor</keyword>
<dbReference type="InterPro" id="IPR012910">
    <property type="entry name" value="Plug_dom"/>
</dbReference>
<evidence type="ECO:0000259" key="9">
    <source>
        <dbReference type="Pfam" id="PF07715"/>
    </source>
</evidence>
<keyword evidence="5 7" id="KW-0472">Membrane</keyword>
<comment type="similarity">
    <text evidence="7">Belongs to the TonB-dependent receptor family.</text>
</comment>
<comment type="caution">
    <text evidence="11">The sequence shown here is derived from an EMBL/GenBank/DDBJ whole genome shotgun (WGS) entry which is preliminary data.</text>
</comment>
<dbReference type="Proteomes" id="UP000823771">
    <property type="component" value="Unassembled WGS sequence"/>
</dbReference>
<comment type="subcellular location">
    <subcellularLocation>
        <location evidence="1 7">Cell outer membrane</location>
        <topology evidence="1 7">Multi-pass membrane protein</topology>
    </subcellularLocation>
</comment>
<keyword evidence="2 7" id="KW-0813">Transport</keyword>
<keyword evidence="6 7" id="KW-0998">Cell outer membrane</keyword>
<reference evidence="11" key="2">
    <citation type="journal article" date="2021" name="PeerJ">
        <title>Extensive microbial diversity within the chicken gut microbiome revealed by metagenomics and culture.</title>
        <authorList>
            <person name="Gilroy R."/>
            <person name="Ravi A."/>
            <person name="Getino M."/>
            <person name="Pursley I."/>
            <person name="Horton D.L."/>
            <person name="Alikhan N.F."/>
            <person name="Baker D."/>
            <person name="Gharbi K."/>
            <person name="Hall N."/>
            <person name="Watson M."/>
            <person name="Adriaenssens E.M."/>
            <person name="Foster-Nyarko E."/>
            <person name="Jarju S."/>
            <person name="Secka A."/>
            <person name="Antonio M."/>
            <person name="Oren A."/>
            <person name="Chaudhuri R.R."/>
            <person name="La Ragione R."/>
            <person name="Hildebrand F."/>
            <person name="Pallen M.J."/>
        </authorList>
    </citation>
    <scope>NUCLEOTIDE SEQUENCE</scope>
    <source>
        <strain evidence="11">2478</strain>
    </source>
</reference>
<dbReference type="Gene3D" id="2.40.170.20">
    <property type="entry name" value="TonB-dependent receptor, beta-barrel domain"/>
    <property type="match status" value="1"/>
</dbReference>
<feature type="domain" description="Outer membrane protein beta-barrel" evidence="10">
    <location>
        <begin position="299"/>
        <end position="701"/>
    </location>
</feature>
<dbReference type="PROSITE" id="PS52016">
    <property type="entry name" value="TONB_DEPENDENT_REC_3"/>
    <property type="match status" value="1"/>
</dbReference>
<evidence type="ECO:0000256" key="7">
    <source>
        <dbReference type="PROSITE-ProRule" id="PRU01360"/>
    </source>
</evidence>
<dbReference type="Gene3D" id="2.170.130.10">
    <property type="entry name" value="TonB-dependent receptor, plug domain"/>
    <property type="match status" value="1"/>
</dbReference>
<evidence type="ECO:0000256" key="6">
    <source>
        <dbReference type="ARBA" id="ARBA00023237"/>
    </source>
</evidence>
<protein>
    <submittedName>
        <fullName evidence="11">TonB-dependent receptor</fullName>
    </submittedName>
</protein>
<accession>A0A9D9ITK8</accession>
<dbReference type="InterPro" id="IPR039426">
    <property type="entry name" value="TonB-dep_rcpt-like"/>
</dbReference>
<dbReference type="GO" id="GO:0009279">
    <property type="term" value="C:cell outer membrane"/>
    <property type="evidence" value="ECO:0007669"/>
    <property type="project" value="UniProtKB-SubCell"/>
</dbReference>
<evidence type="ECO:0000313" key="12">
    <source>
        <dbReference type="Proteomes" id="UP000823771"/>
    </source>
</evidence>
<evidence type="ECO:0000256" key="3">
    <source>
        <dbReference type="ARBA" id="ARBA00022452"/>
    </source>
</evidence>
<evidence type="ECO:0000256" key="2">
    <source>
        <dbReference type="ARBA" id="ARBA00022448"/>
    </source>
</evidence>
<dbReference type="PANTHER" id="PTHR40980">
    <property type="entry name" value="PLUG DOMAIN-CONTAINING PROTEIN"/>
    <property type="match status" value="1"/>
</dbReference>
<dbReference type="AlphaFoldDB" id="A0A9D9ITK8"/>
<feature type="signal peptide" evidence="8">
    <location>
        <begin position="1"/>
        <end position="21"/>
    </location>
</feature>
<evidence type="ECO:0000256" key="1">
    <source>
        <dbReference type="ARBA" id="ARBA00004571"/>
    </source>
</evidence>
<name>A0A9D9ITK8_9BACT</name>
<evidence type="ECO:0000256" key="5">
    <source>
        <dbReference type="ARBA" id="ARBA00023136"/>
    </source>
</evidence>
<gene>
    <name evidence="11" type="ORF">IAB80_06900</name>
</gene>
<proteinExistence type="inferred from homology"/>
<keyword evidence="4 7" id="KW-0812">Transmembrane</keyword>
<dbReference type="InterPro" id="IPR036942">
    <property type="entry name" value="Beta-barrel_TonB_sf"/>
</dbReference>
<dbReference type="Pfam" id="PF07715">
    <property type="entry name" value="Plug"/>
    <property type="match status" value="1"/>
</dbReference>
<organism evidence="11 12">
    <name type="scientific">Candidatus Cryptobacteroides excrementipullorum</name>
    <dbReference type="NCBI Taxonomy" id="2840761"/>
    <lineage>
        <taxon>Bacteria</taxon>
        <taxon>Pseudomonadati</taxon>
        <taxon>Bacteroidota</taxon>
        <taxon>Bacteroidia</taxon>
        <taxon>Bacteroidales</taxon>
        <taxon>Candidatus Cryptobacteroides</taxon>
    </lineage>
</organism>
<keyword evidence="8" id="KW-0732">Signal</keyword>
<dbReference type="PANTHER" id="PTHR40980:SF4">
    <property type="entry name" value="TONB-DEPENDENT RECEPTOR-LIKE BETA-BARREL DOMAIN-CONTAINING PROTEIN"/>
    <property type="match status" value="1"/>
</dbReference>
<feature type="chain" id="PRO_5039314508" evidence="8">
    <location>
        <begin position="22"/>
        <end position="726"/>
    </location>
</feature>
<evidence type="ECO:0000259" key="10">
    <source>
        <dbReference type="Pfam" id="PF14905"/>
    </source>
</evidence>
<keyword evidence="3 7" id="KW-1134">Transmembrane beta strand</keyword>
<dbReference type="InterPro" id="IPR037066">
    <property type="entry name" value="Plug_dom_sf"/>
</dbReference>
<evidence type="ECO:0000313" key="11">
    <source>
        <dbReference type="EMBL" id="MBO8478597.1"/>
    </source>
</evidence>
<evidence type="ECO:0000256" key="4">
    <source>
        <dbReference type="ARBA" id="ARBA00022692"/>
    </source>
</evidence>
<evidence type="ECO:0000256" key="8">
    <source>
        <dbReference type="SAM" id="SignalP"/>
    </source>
</evidence>